<feature type="domain" description="DUF6538" evidence="1">
    <location>
        <begin position="7"/>
        <end position="61"/>
    </location>
</feature>
<keyword evidence="3" id="KW-1185">Reference proteome</keyword>
<reference evidence="2 3" key="1">
    <citation type="journal article" date="2018" name="ISME J.">
        <title>Endosymbiont genomes yield clues of tubeworm success.</title>
        <authorList>
            <person name="Li Y."/>
            <person name="Liles M.R."/>
            <person name="Halanych K.M."/>
        </authorList>
    </citation>
    <scope>NUCLEOTIDE SEQUENCE [LARGE SCALE GENOMIC DNA]</scope>
    <source>
        <strain evidence="2">A1464</strain>
    </source>
</reference>
<dbReference type="EMBL" id="QFXC01000013">
    <property type="protein sequence ID" value="RDH81052.1"/>
    <property type="molecule type" value="Genomic_DNA"/>
</dbReference>
<evidence type="ECO:0000313" key="2">
    <source>
        <dbReference type="EMBL" id="RDH81052.1"/>
    </source>
</evidence>
<accession>A0A370D7Z5</accession>
<sequence>MGKKTNLELHGNTWRVTVSIPVSLREIIGKSHFKESLNTSDLDEAARLKHGVVGKYKKLIETYKKIKPQKTLQPLNSTITS</sequence>
<evidence type="ECO:0000259" key="1">
    <source>
        <dbReference type="Pfam" id="PF20172"/>
    </source>
</evidence>
<dbReference type="InterPro" id="IPR046668">
    <property type="entry name" value="DUF6538"/>
</dbReference>
<name>A0A370D7Z5_9GAMM</name>
<evidence type="ECO:0000313" key="3">
    <source>
        <dbReference type="Proteomes" id="UP000254266"/>
    </source>
</evidence>
<dbReference type="AlphaFoldDB" id="A0A370D7Z5"/>
<proteinExistence type="predicted"/>
<protein>
    <recommendedName>
        <fullName evidence="1">DUF6538 domain-containing protein</fullName>
    </recommendedName>
</protein>
<dbReference type="Proteomes" id="UP000254266">
    <property type="component" value="Unassembled WGS sequence"/>
</dbReference>
<dbReference type="Pfam" id="PF20172">
    <property type="entry name" value="DUF6538"/>
    <property type="match status" value="1"/>
</dbReference>
<gene>
    <name evidence="2" type="ORF">DIZ80_13100</name>
</gene>
<comment type="caution">
    <text evidence="2">The sequence shown here is derived from an EMBL/GenBank/DDBJ whole genome shotgun (WGS) entry which is preliminary data.</text>
</comment>
<organism evidence="2 3">
    <name type="scientific">endosymbiont of Galathealinum brachiosum</name>
    <dbReference type="NCBI Taxonomy" id="2200906"/>
    <lineage>
        <taxon>Bacteria</taxon>
        <taxon>Pseudomonadati</taxon>
        <taxon>Pseudomonadota</taxon>
        <taxon>Gammaproteobacteria</taxon>
        <taxon>sulfur-oxidizing symbionts</taxon>
    </lineage>
</organism>